<proteinExistence type="predicted"/>
<evidence type="ECO:0000256" key="1">
    <source>
        <dbReference type="SAM" id="Coils"/>
    </source>
</evidence>
<gene>
    <name evidence="3" type="ORF">M9Y10_013348</name>
</gene>
<feature type="compositionally biased region" description="Low complexity" evidence="2">
    <location>
        <begin position="33"/>
        <end position="42"/>
    </location>
</feature>
<reference evidence="3 4" key="1">
    <citation type="submission" date="2024-04" db="EMBL/GenBank/DDBJ databases">
        <title>Tritrichomonas musculus Genome.</title>
        <authorList>
            <person name="Alves-Ferreira E."/>
            <person name="Grigg M."/>
            <person name="Lorenzi H."/>
            <person name="Galac M."/>
        </authorList>
    </citation>
    <scope>NUCLEOTIDE SEQUENCE [LARGE SCALE GENOMIC DNA]</scope>
    <source>
        <strain evidence="3 4">EAF2021</strain>
    </source>
</reference>
<evidence type="ECO:0000313" key="4">
    <source>
        <dbReference type="Proteomes" id="UP001470230"/>
    </source>
</evidence>
<accession>A0ABR2I6U1</accession>
<feature type="region of interest" description="Disordered" evidence="2">
    <location>
        <begin position="1"/>
        <end position="49"/>
    </location>
</feature>
<organism evidence="3 4">
    <name type="scientific">Tritrichomonas musculus</name>
    <dbReference type="NCBI Taxonomy" id="1915356"/>
    <lineage>
        <taxon>Eukaryota</taxon>
        <taxon>Metamonada</taxon>
        <taxon>Parabasalia</taxon>
        <taxon>Tritrichomonadida</taxon>
        <taxon>Tritrichomonadidae</taxon>
        <taxon>Tritrichomonas</taxon>
    </lineage>
</organism>
<sequence length="743" mass="85254">MTSPSFHNSSPISSISSVTSINVSPSKSKRSSDVSLSLRRFSNSPKPKVKRLGKPIDGFNSSYVGFRPSDFRSIQDLSHLRHYVEAHSSSEQAVSVLESLDTMLKSIPIAGYENFEPDEKSSTINKLIEAYNFAWNEGTLQLKQVNEEHAEIFVKIKNFYMFLLNEYPLLLTDYQKQVAELKNQCKEKDHEISILKKEIISINKINDEAREFIAGLRDEIIRLKNRKIFFKQELNDMALQNDKLQEELTELRCKMAREIEIKNDIMALGDSGYLNNSPSFELKKEAEKEFVDAGINTDPFNFESESLSNSFIQSNKNHKSQIFTISAEAIENTAKAEPHSALRHVIYSFMINEEKNIDLKSKIDSNAEMKKFYWMFPKIISIMISGIQFEDSSHPFNSFEDLLICFLTHHYQTNYLIQQIFSSLIMSAQLLDGVSPVIHLFNKFAKCEYDFFVFRFFHTVLEFSICYATPDISSLAANDSITPEDTIITISKEKARFVFHACFPFKDPPNALNDGLNSKEISYWSFIELLIEEFISSRSHFWSVLKNALLLSDCSDNTNISYSQFASFMGIIFPGIKPNVIKTQWKALLIREAASNSSRTNVLEFSSLTFLCASKDETINNVMNIVTAKDFSHLYYDMSSPMLDILAFIVNRLTYYIPTISVQVPEIQSEFEFQSFKIRDALFKCNISSAVSHYRYLLHKLDYLTVRNLTLITINKSLQSKDAEELIEHMKLREKVTGISSSN</sequence>
<comment type="caution">
    <text evidence="3">The sequence shown here is derived from an EMBL/GenBank/DDBJ whole genome shotgun (WGS) entry which is preliminary data.</text>
</comment>
<name>A0ABR2I6U1_9EUKA</name>
<protein>
    <submittedName>
        <fullName evidence="3">Uncharacterized protein</fullName>
    </submittedName>
</protein>
<feature type="compositionally biased region" description="Low complexity" evidence="2">
    <location>
        <begin position="1"/>
        <end position="26"/>
    </location>
</feature>
<evidence type="ECO:0000313" key="3">
    <source>
        <dbReference type="EMBL" id="KAK8858247.1"/>
    </source>
</evidence>
<dbReference type="EMBL" id="JAPFFF010000019">
    <property type="protein sequence ID" value="KAK8858247.1"/>
    <property type="molecule type" value="Genomic_DNA"/>
</dbReference>
<feature type="coiled-coil region" evidence="1">
    <location>
        <begin position="171"/>
        <end position="261"/>
    </location>
</feature>
<evidence type="ECO:0000256" key="2">
    <source>
        <dbReference type="SAM" id="MobiDB-lite"/>
    </source>
</evidence>
<dbReference type="Proteomes" id="UP001470230">
    <property type="component" value="Unassembled WGS sequence"/>
</dbReference>
<keyword evidence="4" id="KW-1185">Reference proteome</keyword>
<keyword evidence="1" id="KW-0175">Coiled coil</keyword>